<dbReference type="PANTHER" id="PTHR43377">
    <property type="entry name" value="BILIVERDIN REDUCTASE A"/>
    <property type="match status" value="1"/>
</dbReference>
<organism evidence="3 4">
    <name type="scientific">Candidatus Moanibacter tarae</name>
    <dbReference type="NCBI Taxonomy" id="2200854"/>
    <lineage>
        <taxon>Bacteria</taxon>
        <taxon>Pseudomonadati</taxon>
        <taxon>Verrucomicrobiota</taxon>
        <taxon>Opitutia</taxon>
        <taxon>Puniceicoccales</taxon>
        <taxon>Puniceicoccales incertae sedis</taxon>
        <taxon>Candidatus Moanibacter</taxon>
    </lineage>
</organism>
<dbReference type="EMBL" id="CP029803">
    <property type="protein sequence ID" value="AWT60056.1"/>
    <property type="molecule type" value="Genomic_DNA"/>
</dbReference>
<evidence type="ECO:0000313" key="4">
    <source>
        <dbReference type="Proteomes" id="UP000247465"/>
    </source>
</evidence>
<dbReference type="Pfam" id="PF02894">
    <property type="entry name" value="GFO_IDH_MocA_C"/>
    <property type="match status" value="1"/>
</dbReference>
<evidence type="ECO:0000259" key="2">
    <source>
        <dbReference type="Pfam" id="PF02894"/>
    </source>
</evidence>
<dbReference type="GO" id="GO:0000166">
    <property type="term" value="F:nucleotide binding"/>
    <property type="evidence" value="ECO:0007669"/>
    <property type="project" value="InterPro"/>
</dbReference>
<dbReference type="Gene3D" id="3.30.360.10">
    <property type="entry name" value="Dihydrodipicolinate Reductase, domain 2"/>
    <property type="match status" value="1"/>
</dbReference>
<dbReference type="SUPFAM" id="SSF51735">
    <property type="entry name" value="NAD(P)-binding Rossmann-fold domains"/>
    <property type="match status" value="1"/>
</dbReference>
<reference evidence="3 4" key="1">
    <citation type="submission" date="2018-06" db="EMBL/GenBank/DDBJ databases">
        <title>Draft Genome Sequence of a Novel Marine Bacterium Related to the Verrucomicrobia.</title>
        <authorList>
            <person name="Vosseberg J."/>
            <person name="Martijn J."/>
            <person name="Ettema T.J.G."/>
        </authorList>
    </citation>
    <scope>NUCLEOTIDE SEQUENCE [LARGE SCALE GENOMIC DNA]</scope>
    <source>
        <strain evidence="3">TARA_B100001123</strain>
    </source>
</reference>
<proteinExistence type="predicted"/>
<protein>
    <submittedName>
        <fullName evidence="3">Putative oxidoreductase YjhC</fullName>
        <ecNumber evidence="3">1.-.-.-</ecNumber>
    </submittedName>
</protein>
<gene>
    <name evidence="3" type="primary">yjhC_2</name>
    <name evidence="3" type="ORF">DF168_01255</name>
</gene>
<name>A0A2Z4AG79_9BACT</name>
<dbReference type="AlphaFoldDB" id="A0A2Z4AG79"/>
<dbReference type="GO" id="GO:0016491">
    <property type="term" value="F:oxidoreductase activity"/>
    <property type="evidence" value="ECO:0007669"/>
    <property type="project" value="UniProtKB-KW"/>
</dbReference>
<dbReference type="Gene3D" id="3.40.50.720">
    <property type="entry name" value="NAD(P)-binding Rossmann-like Domain"/>
    <property type="match status" value="1"/>
</dbReference>
<dbReference type="InterPro" id="IPR000683">
    <property type="entry name" value="Gfo/Idh/MocA-like_OxRdtase_N"/>
</dbReference>
<dbReference type="PANTHER" id="PTHR43377:SF1">
    <property type="entry name" value="BILIVERDIN REDUCTASE A"/>
    <property type="match status" value="1"/>
</dbReference>
<dbReference type="Proteomes" id="UP000247465">
    <property type="component" value="Chromosome"/>
</dbReference>
<dbReference type="InterPro" id="IPR051450">
    <property type="entry name" value="Gfo/Idh/MocA_Oxidoreductases"/>
</dbReference>
<evidence type="ECO:0000313" key="3">
    <source>
        <dbReference type="EMBL" id="AWT60056.1"/>
    </source>
</evidence>
<accession>A0A2Z4AG79</accession>
<dbReference type="KEGG" id="mtar:DF168_01255"/>
<dbReference type="EC" id="1.-.-.-" evidence="3"/>
<feature type="domain" description="Gfo/Idh/MocA-like oxidoreductase N-terminal" evidence="1">
    <location>
        <begin position="7"/>
        <end position="123"/>
    </location>
</feature>
<dbReference type="Pfam" id="PF01408">
    <property type="entry name" value="GFO_IDH_MocA"/>
    <property type="match status" value="1"/>
</dbReference>
<keyword evidence="3" id="KW-0560">Oxidoreductase</keyword>
<dbReference type="SUPFAM" id="SSF55347">
    <property type="entry name" value="Glyceraldehyde-3-phosphate dehydrogenase-like, C-terminal domain"/>
    <property type="match status" value="1"/>
</dbReference>
<evidence type="ECO:0000259" key="1">
    <source>
        <dbReference type="Pfam" id="PF01408"/>
    </source>
</evidence>
<dbReference type="InterPro" id="IPR004104">
    <property type="entry name" value="Gfo/Idh/MocA-like_OxRdtase_C"/>
</dbReference>
<sequence>MHNSYSIGLIGCGTIAPNWIKAVSQKKETNIELVYDLDENAATKRAGEANAKVASNLHEIITSNNINLVIVCTPTGSHPELVFEAARNKKHVMCEKPMALDLNSCKQMINACNENGVKLAIGHTLRFKDAFLTCRKMIAEGAIGSLVSGNIDRMAATQLPDASSSLPFGEKDPSHWRRNPRTSGGIALELFIHEIDITRELFGEVSSVMCEMSKNVEYDGLISPQLAKALVCFESGALVTMRTGGTVAMPTKNYWMAGTEGGLRFTEWGGPVEHYRHDLGKMQTVECESLESHYLELCDLINAIESRNEPENSGINGMRNVALALAMYQSCESGRRIEFTDGIPIGMPFNYRNTQW</sequence>
<feature type="domain" description="Gfo/Idh/MocA-like oxidoreductase C-terminal" evidence="2">
    <location>
        <begin position="135"/>
        <end position="338"/>
    </location>
</feature>
<dbReference type="InterPro" id="IPR036291">
    <property type="entry name" value="NAD(P)-bd_dom_sf"/>
</dbReference>